<dbReference type="EMBL" id="MT631398">
    <property type="protein sequence ID" value="QNO49874.1"/>
    <property type="molecule type" value="Genomic_DNA"/>
</dbReference>
<gene>
    <name evidence="1" type="ORF">HMIKAMFF_00034</name>
</gene>
<reference evidence="1" key="1">
    <citation type="submission" date="2020-06" db="EMBL/GenBank/DDBJ databases">
        <title>Unique genomic features of the anaerobic methanotrophic archaea.</title>
        <authorList>
            <person name="Chadwick G.L."/>
            <person name="Skennerton C.T."/>
            <person name="Laso-Perez R."/>
            <person name="Leu A.O."/>
            <person name="Speth D.R."/>
            <person name="Yu H."/>
            <person name="Morgan-Lang C."/>
            <person name="Hatzenpichler R."/>
            <person name="Goudeau D."/>
            <person name="Malmstrom R."/>
            <person name="Brazelton W.J."/>
            <person name="Woyke T."/>
            <person name="Hallam S.J."/>
            <person name="Tyson G.W."/>
            <person name="Wegener G."/>
            <person name="Boetius A."/>
            <person name="Orphan V."/>
        </authorList>
    </citation>
    <scope>NUCLEOTIDE SEQUENCE</scope>
</reference>
<name>A0A7G9YPE0_9EURY</name>
<accession>A0A7G9YPE0</accession>
<evidence type="ECO:0000313" key="1">
    <source>
        <dbReference type="EMBL" id="QNO49874.1"/>
    </source>
</evidence>
<proteinExistence type="predicted"/>
<protein>
    <submittedName>
        <fullName evidence="1">Uncharacterized protein</fullName>
    </submittedName>
</protein>
<sequence length="37" mass="3936">MKSFQDPVYADGTWANVIGASPVTALPSMLILHTTTT</sequence>
<dbReference type="AlphaFoldDB" id="A0A7G9YPE0"/>
<organism evidence="1">
    <name type="scientific">Candidatus Methanogaster sp. ANME-2c ERB4</name>
    <dbReference type="NCBI Taxonomy" id="2759911"/>
    <lineage>
        <taxon>Archaea</taxon>
        <taxon>Methanobacteriati</taxon>
        <taxon>Methanobacteriota</taxon>
        <taxon>Stenosarchaea group</taxon>
        <taxon>Methanomicrobia</taxon>
        <taxon>Methanosarcinales</taxon>
        <taxon>ANME-2 cluster</taxon>
        <taxon>Candidatus Methanogasteraceae</taxon>
        <taxon>Candidatus Methanogaster</taxon>
    </lineage>
</organism>